<evidence type="ECO:0000259" key="6">
    <source>
        <dbReference type="PROSITE" id="PS50089"/>
    </source>
</evidence>
<evidence type="ECO:0000256" key="2">
    <source>
        <dbReference type="ARBA" id="ARBA00022771"/>
    </source>
</evidence>
<organism>
    <name type="scientific">Serpula lacrymans var. lacrymans (strain S7.9)</name>
    <name type="common">Dry rot fungus</name>
    <dbReference type="NCBI Taxonomy" id="578457"/>
    <lineage>
        <taxon>Eukaryota</taxon>
        <taxon>Fungi</taxon>
        <taxon>Dikarya</taxon>
        <taxon>Basidiomycota</taxon>
        <taxon>Agaricomycotina</taxon>
        <taxon>Agaricomycetes</taxon>
        <taxon>Agaricomycetidae</taxon>
        <taxon>Boletales</taxon>
        <taxon>Coniophorineae</taxon>
        <taxon>Serpulaceae</taxon>
        <taxon>Serpula</taxon>
    </lineage>
</organism>
<name>F8P439_SERL9</name>
<dbReference type="InterPro" id="IPR001841">
    <property type="entry name" value="Znf_RING"/>
</dbReference>
<feature type="region of interest" description="Disordered" evidence="5">
    <location>
        <begin position="1"/>
        <end position="90"/>
    </location>
</feature>
<dbReference type="Pfam" id="PF13445">
    <property type="entry name" value="zf-RING_UBOX"/>
    <property type="match status" value="1"/>
</dbReference>
<dbReference type="SUPFAM" id="SSF57850">
    <property type="entry name" value="RING/U-box"/>
    <property type="match status" value="1"/>
</dbReference>
<keyword evidence="1" id="KW-0479">Metal-binding</keyword>
<proteinExistence type="predicted"/>
<dbReference type="GO" id="GO:0008270">
    <property type="term" value="F:zinc ion binding"/>
    <property type="evidence" value="ECO:0007669"/>
    <property type="project" value="UniProtKB-KW"/>
</dbReference>
<dbReference type="InterPro" id="IPR027370">
    <property type="entry name" value="Znf-RING_euk"/>
</dbReference>
<protein>
    <recommendedName>
        <fullName evidence="6">RING-type domain-containing protein</fullName>
    </recommendedName>
</protein>
<feature type="compositionally biased region" description="Polar residues" evidence="5">
    <location>
        <begin position="64"/>
        <end position="74"/>
    </location>
</feature>
<evidence type="ECO:0000256" key="4">
    <source>
        <dbReference type="PROSITE-ProRule" id="PRU00175"/>
    </source>
</evidence>
<dbReference type="GeneID" id="18813524"/>
<dbReference type="OrthoDB" id="6105938at2759"/>
<dbReference type="Proteomes" id="UP000008064">
    <property type="component" value="Unassembled WGS sequence"/>
</dbReference>
<reference evidence="7" key="1">
    <citation type="submission" date="2011-04" db="EMBL/GenBank/DDBJ databases">
        <title>Evolution of plant cell wall degrading machinery underlies the functional diversity of forest fungi.</title>
        <authorList>
            <consortium name="US DOE Joint Genome Institute (JGI-PGF)"/>
            <person name="Eastwood D.C."/>
            <person name="Floudas D."/>
            <person name="Binder M."/>
            <person name="Majcherczyk A."/>
            <person name="Schneider P."/>
            <person name="Aerts A."/>
            <person name="Asiegbu F.O."/>
            <person name="Baker S.E."/>
            <person name="Barry K."/>
            <person name="Bendiksby M."/>
            <person name="Blumentritt M."/>
            <person name="Coutinho P.M."/>
            <person name="Cullen D."/>
            <person name="Cullen D."/>
            <person name="Gathman A."/>
            <person name="Goodell B."/>
            <person name="Henrissat B."/>
            <person name="Ihrmark K."/>
            <person name="Kauserud H."/>
            <person name="Kohler A."/>
            <person name="LaButti K."/>
            <person name="Lapidus A."/>
            <person name="Lavin J.L."/>
            <person name="Lee Y.-H."/>
            <person name="Lindquist E."/>
            <person name="Lilly W."/>
            <person name="Lucas S."/>
            <person name="Morin E."/>
            <person name="Murat C."/>
            <person name="Oguiza J.A."/>
            <person name="Park J."/>
            <person name="Pisabarro A.G."/>
            <person name="Riley R."/>
            <person name="Rosling A."/>
            <person name="Salamov A."/>
            <person name="Schmidt O."/>
            <person name="Schmutz J."/>
            <person name="Skrede I."/>
            <person name="Stenlid J."/>
            <person name="Wiebenga A."/>
            <person name="Xie X."/>
            <person name="Kues U."/>
            <person name="Hibbett D.S."/>
            <person name="Hoffmeister D."/>
            <person name="Hogberg N."/>
            <person name="Martin F."/>
            <person name="Grigoriev I.V."/>
            <person name="Watkinson S.C."/>
        </authorList>
    </citation>
    <scope>NUCLEOTIDE SEQUENCE</scope>
    <source>
        <strain evidence="7">S7.9</strain>
    </source>
</reference>
<dbReference type="HOGENOM" id="CLU_064533_0_0_1"/>
<sequence length="284" mass="32909">MTDGASKRKARATVPRPNYRRRSSNEEGSHNQPSSSKRSARSGIKEGKTKEVKNAGKNRLFTLHTRNSESAKGNSSRERDLVRKERQLQRESETLEKRLAHVSLKEKEAVALIEQCKEHTAKFTLNQLEEHFTCPLCFEIMACPYSLNPRLCGHTFCAMCILKWFFSHLHRSCGAWHDSVDCPMCRCTLYPTPDDVPRPEYTFPFTPNRTVDCVIKNMLTNLGRDVEAKQNFAIWATDWKSGGNARKDWERKDRDGRDLMNRLTDRWMDMKSHEFIAIKVELEV</sequence>
<feature type="compositionally biased region" description="Basic and acidic residues" evidence="5">
    <location>
        <begin position="75"/>
        <end position="90"/>
    </location>
</feature>
<dbReference type="AlphaFoldDB" id="F8P439"/>
<evidence type="ECO:0000256" key="1">
    <source>
        <dbReference type="ARBA" id="ARBA00022723"/>
    </source>
</evidence>
<evidence type="ECO:0000256" key="3">
    <source>
        <dbReference type="ARBA" id="ARBA00022833"/>
    </source>
</evidence>
<dbReference type="Gene3D" id="3.30.40.10">
    <property type="entry name" value="Zinc/RING finger domain, C3HC4 (zinc finger)"/>
    <property type="match status" value="1"/>
</dbReference>
<feature type="compositionally biased region" description="Basic and acidic residues" evidence="5">
    <location>
        <begin position="43"/>
        <end position="54"/>
    </location>
</feature>
<evidence type="ECO:0000256" key="5">
    <source>
        <dbReference type="SAM" id="MobiDB-lite"/>
    </source>
</evidence>
<dbReference type="PROSITE" id="PS50089">
    <property type="entry name" value="ZF_RING_2"/>
    <property type="match status" value="1"/>
</dbReference>
<dbReference type="InterPro" id="IPR013083">
    <property type="entry name" value="Znf_RING/FYVE/PHD"/>
</dbReference>
<keyword evidence="3" id="KW-0862">Zinc</keyword>
<dbReference type="EMBL" id="GL945437">
    <property type="protein sequence ID" value="EGO22287.1"/>
    <property type="molecule type" value="Genomic_DNA"/>
</dbReference>
<dbReference type="PROSITE" id="PS00518">
    <property type="entry name" value="ZF_RING_1"/>
    <property type="match status" value="1"/>
</dbReference>
<dbReference type="KEGG" id="sla:SERLADRAFT_416821"/>
<dbReference type="RefSeq" id="XP_007320825.1">
    <property type="nucleotide sequence ID" value="XM_007320763.1"/>
</dbReference>
<feature type="domain" description="RING-type" evidence="6">
    <location>
        <begin position="134"/>
        <end position="186"/>
    </location>
</feature>
<gene>
    <name evidence="7" type="ORF">SERLADRAFT_416821</name>
</gene>
<evidence type="ECO:0000313" key="7">
    <source>
        <dbReference type="EMBL" id="EGO22287.1"/>
    </source>
</evidence>
<accession>F8P439</accession>
<dbReference type="InterPro" id="IPR017907">
    <property type="entry name" value="Znf_RING_CS"/>
</dbReference>
<keyword evidence="2 4" id="KW-0863">Zinc-finger</keyword>